<evidence type="ECO:0000313" key="2">
    <source>
        <dbReference type="EMBL" id="EKX60448.1"/>
    </source>
</evidence>
<dbReference type="Proteomes" id="UP000010411">
    <property type="component" value="Unassembled WGS sequence"/>
</dbReference>
<feature type="region of interest" description="Disordered" evidence="1">
    <location>
        <begin position="1"/>
        <end position="20"/>
    </location>
</feature>
<feature type="compositionally biased region" description="Basic and acidic residues" evidence="1">
    <location>
        <begin position="34"/>
        <end position="49"/>
    </location>
</feature>
<dbReference type="AlphaFoldDB" id="L1KJ86"/>
<sequence>MARIRKRIRREMGRAPGAGATVIDSQSIKAAETVGHDARGYDAAKKTSDAEELSSGLR</sequence>
<evidence type="ECO:0000256" key="1">
    <source>
        <dbReference type="SAM" id="MobiDB-lite"/>
    </source>
</evidence>
<reference evidence="2 3" key="1">
    <citation type="submission" date="2012-11" db="EMBL/GenBank/DDBJ databases">
        <authorList>
            <person name="Huguet-Tapia J.C."/>
            <person name="Durkin A.S."/>
            <person name="Pettis G.S."/>
            <person name="Badger J.H."/>
        </authorList>
    </citation>
    <scope>NUCLEOTIDE SEQUENCE [LARGE SCALE GENOMIC DNA]</scope>
    <source>
        <strain evidence="2 3">91-03</strain>
    </source>
</reference>
<gene>
    <name evidence="2" type="ORF">STRIP9103_07425</name>
</gene>
<evidence type="ECO:0008006" key="4">
    <source>
        <dbReference type="Google" id="ProtNLM"/>
    </source>
</evidence>
<name>L1KJ86_9ACTN</name>
<organism evidence="2 3">
    <name type="scientific">Streptomyces ipomoeae 91-03</name>
    <dbReference type="NCBI Taxonomy" id="698759"/>
    <lineage>
        <taxon>Bacteria</taxon>
        <taxon>Bacillati</taxon>
        <taxon>Actinomycetota</taxon>
        <taxon>Actinomycetes</taxon>
        <taxon>Kitasatosporales</taxon>
        <taxon>Streptomycetaceae</taxon>
        <taxon>Streptomyces</taxon>
    </lineage>
</organism>
<accession>L1KJ86</accession>
<comment type="caution">
    <text evidence="2">The sequence shown here is derived from an EMBL/GenBank/DDBJ whole genome shotgun (WGS) entry which is preliminary data.</text>
</comment>
<proteinExistence type="predicted"/>
<protein>
    <recommendedName>
        <fullName evidence="4">Transposase IS4-like domain-containing protein</fullName>
    </recommendedName>
</protein>
<dbReference type="EMBL" id="AEJC01000650">
    <property type="protein sequence ID" value="EKX60448.1"/>
    <property type="molecule type" value="Genomic_DNA"/>
</dbReference>
<dbReference type="PATRIC" id="fig|698759.3.peg.8819"/>
<feature type="region of interest" description="Disordered" evidence="1">
    <location>
        <begin position="32"/>
        <end position="58"/>
    </location>
</feature>
<keyword evidence="3" id="KW-1185">Reference proteome</keyword>
<evidence type="ECO:0000313" key="3">
    <source>
        <dbReference type="Proteomes" id="UP000010411"/>
    </source>
</evidence>